<dbReference type="Ensembl" id="ENSEAST00005044530.1">
    <property type="protein sequence ID" value="ENSEASP00005039866.1"/>
    <property type="gene ID" value="ENSEASG00005033136.1"/>
</dbReference>
<proteinExistence type="predicted"/>
<dbReference type="PANTHER" id="PTHR22055">
    <property type="entry name" value="28 KDA HEAT- AND ACID-STABLE PHOSPHOPROTEIN PDGF-ASSOCIATED PROTEIN"/>
    <property type="match status" value="1"/>
</dbReference>
<feature type="domain" description="Casein kinase substrate phosphoprotein PP28" evidence="2">
    <location>
        <begin position="110"/>
        <end position="187"/>
    </location>
</feature>
<keyword evidence="4" id="KW-1185">Reference proteome</keyword>
<gene>
    <name evidence="3" type="primary">PDAP1</name>
</gene>
<sequence>VRFPTGGQDHRVGPLSYLVAASQKLTLSRSTAWGWWGGGHSLGGLFCIFDSAGCPFLKQEEEEQGEEGGDGATGDPKKEKKSLDSEESEDEEDDYQQKRKGVEGLIDIENPNRVAQTTKKVTQLDLDGPKELSRREREEIEKQKAKERYMKMHLAGKTEQAKADLARLAIIRKQREEAARKKEEERKAKDDATLSGKRMQSLSLNK</sequence>
<protein>
    <submittedName>
        <fullName evidence="3">PDGFA associated protein 1</fullName>
    </submittedName>
</protein>
<accession>A0A9L0IQ10</accession>
<dbReference type="InterPro" id="IPR019380">
    <property type="entry name" value="Casein_kinase_sb_PP28"/>
</dbReference>
<organism evidence="3 4">
    <name type="scientific">Equus asinus</name>
    <name type="common">Donkey</name>
    <name type="synonym">Equus africanus asinus</name>
    <dbReference type="NCBI Taxonomy" id="9793"/>
    <lineage>
        <taxon>Eukaryota</taxon>
        <taxon>Metazoa</taxon>
        <taxon>Chordata</taxon>
        <taxon>Craniata</taxon>
        <taxon>Vertebrata</taxon>
        <taxon>Euteleostomi</taxon>
        <taxon>Mammalia</taxon>
        <taxon>Eutheria</taxon>
        <taxon>Laurasiatheria</taxon>
        <taxon>Perissodactyla</taxon>
        <taxon>Equidae</taxon>
        <taxon>Equus</taxon>
    </lineage>
</organism>
<evidence type="ECO:0000313" key="3">
    <source>
        <dbReference type="Ensembl" id="ENSEASP00005039866.1"/>
    </source>
</evidence>
<evidence type="ECO:0000256" key="1">
    <source>
        <dbReference type="SAM" id="MobiDB-lite"/>
    </source>
</evidence>
<dbReference type="GO" id="GO:0005829">
    <property type="term" value="C:cytosol"/>
    <property type="evidence" value="ECO:0007669"/>
    <property type="project" value="Ensembl"/>
</dbReference>
<feature type="compositionally biased region" description="Basic and acidic residues" evidence="1">
    <location>
        <begin position="75"/>
        <end position="84"/>
    </location>
</feature>
<reference evidence="3 4" key="1">
    <citation type="journal article" date="2020" name="Nat. Commun.">
        <title>Donkey genomes provide new insights into domestication and selection for coat color.</title>
        <authorList>
            <person name="Wang"/>
            <person name="C."/>
            <person name="Li"/>
            <person name="H."/>
            <person name="Guo"/>
            <person name="Y."/>
            <person name="Huang"/>
            <person name="J."/>
            <person name="Sun"/>
            <person name="Y."/>
            <person name="Min"/>
            <person name="J."/>
            <person name="Wang"/>
            <person name="J."/>
            <person name="Fang"/>
            <person name="X."/>
            <person name="Zhao"/>
            <person name="Z."/>
            <person name="Wang"/>
            <person name="S."/>
            <person name="Zhang"/>
            <person name="Y."/>
            <person name="Liu"/>
            <person name="Q."/>
            <person name="Jiang"/>
            <person name="Q."/>
            <person name="Wang"/>
            <person name="X."/>
            <person name="Guo"/>
            <person name="Y."/>
            <person name="Yang"/>
            <person name="C."/>
            <person name="Wang"/>
            <person name="Y."/>
            <person name="Tian"/>
            <person name="F."/>
            <person name="Zhuang"/>
            <person name="G."/>
            <person name="Fan"/>
            <person name="Y."/>
            <person name="Gao"/>
            <person name="Q."/>
            <person name="Li"/>
            <person name="Y."/>
            <person name="Ju"/>
            <person name="Z."/>
            <person name="Li"/>
            <person name="J."/>
            <person name="Li"/>
            <person name="R."/>
            <person name="Hou"/>
            <person name="M."/>
            <person name="Yang"/>
            <person name="G."/>
            <person name="Liu"/>
            <person name="G."/>
            <person name="Liu"/>
            <person name="W."/>
            <person name="Guo"/>
            <person name="J."/>
            <person name="Pan"/>
            <person name="S."/>
            <person name="Fan"/>
            <person name="G."/>
            <person name="Zhang"/>
            <person name="W."/>
            <person name="Zhang"/>
            <person name="R."/>
            <person name="Yu"/>
            <person name="J."/>
            <person name="Zhang"/>
            <person name="X."/>
            <person name="Yin"/>
            <person name="Q."/>
            <person name="Ji"/>
            <person name="C."/>
            <person name="Jin"/>
            <person name="Y."/>
            <person name="Yue"/>
            <person name="G."/>
            <person name="Liu"/>
            <person name="M."/>
            <person name="Xu"/>
            <person name="J."/>
            <person name="Liu"/>
            <person name="S."/>
            <person name="Jordana"/>
            <person name="J."/>
            <person name="Noce"/>
            <person name="A."/>
            <person name="Amills"/>
            <person name="M."/>
            <person name="Wu"/>
            <person name="D.D."/>
            <person name="Li"/>
            <person name="S."/>
            <person name="Zhou"/>
            <person name="X. and Zhong"/>
            <person name="J."/>
        </authorList>
    </citation>
    <scope>NUCLEOTIDE SEQUENCE [LARGE SCALE GENOMIC DNA]</scope>
</reference>
<feature type="region of interest" description="Disordered" evidence="1">
    <location>
        <begin position="176"/>
        <end position="206"/>
    </location>
</feature>
<dbReference type="Pfam" id="PF10252">
    <property type="entry name" value="PP28"/>
    <property type="match status" value="1"/>
</dbReference>
<evidence type="ECO:0000313" key="4">
    <source>
        <dbReference type="Proteomes" id="UP000694387"/>
    </source>
</evidence>
<feature type="compositionally biased region" description="Basic and acidic residues" evidence="1">
    <location>
        <begin position="176"/>
        <end position="192"/>
    </location>
</feature>
<reference evidence="3" key="3">
    <citation type="submission" date="2025-09" db="UniProtKB">
        <authorList>
            <consortium name="Ensembl"/>
        </authorList>
    </citation>
    <scope>IDENTIFICATION</scope>
</reference>
<feature type="compositionally biased region" description="Acidic residues" evidence="1">
    <location>
        <begin position="85"/>
        <end position="94"/>
    </location>
</feature>
<dbReference type="Proteomes" id="UP000694387">
    <property type="component" value="Chromosome 14"/>
</dbReference>
<name>A0A9L0IQ10_EQUAS</name>
<dbReference type="GO" id="GO:0005886">
    <property type="term" value="C:plasma membrane"/>
    <property type="evidence" value="ECO:0007669"/>
    <property type="project" value="Ensembl"/>
</dbReference>
<dbReference type="GeneTree" id="ENSGT00390000018509"/>
<dbReference type="AlphaFoldDB" id="A0A9L0IQ10"/>
<feature type="compositionally biased region" description="Basic and acidic residues" evidence="1">
    <location>
        <begin position="127"/>
        <end position="142"/>
    </location>
</feature>
<dbReference type="InterPro" id="IPR039876">
    <property type="entry name" value="HAP28"/>
</dbReference>
<evidence type="ECO:0000259" key="2">
    <source>
        <dbReference type="Pfam" id="PF10252"/>
    </source>
</evidence>
<feature type="region of interest" description="Disordered" evidence="1">
    <location>
        <begin position="60"/>
        <end position="142"/>
    </location>
</feature>
<feature type="compositionally biased region" description="Acidic residues" evidence="1">
    <location>
        <begin position="60"/>
        <end position="69"/>
    </location>
</feature>
<reference evidence="3" key="2">
    <citation type="submission" date="2025-08" db="UniProtKB">
        <authorList>
            <consortium name="Ensembl"/>
        </authorList>
    </citation>
    <scope>IDENTIFICATION</scope>
</reference>